<dbReference type="InterPro" id="IPR011332">
    <property type="entry name" value="Ribosomal_zn-bd"/>
</dbReference>
<reference evidence="6" key="1">
    <citation type="submission" date="2017-07" db="EMBL/GenBank/DDBJ databases">
        <title>Taro Niue Genome Assembly and Annotation.</title>
        <authorList>
            <person name="Atibalentja N."/>
            <person name="Keating K."/>
            <person name="Fields C.J."/>
        </authorList>
    </citation>
    <scope>NUCLEOTIDE SEQUENCE</scope>
    <source>
        <strain evidence="6">Niue_2</strain>
        <tissue evidence="6">Leaf</tissue>
    </source>
</reference>
<dbReference type="Pfam" id="PF01599">
    <property type="entry name" value="Ribosomal_S27"/>
    <property type="match status" value="1"/>
</dbReference>
<dbReference type="GO" id="GO:0003735">
    <property type="term" value="F:structural constituent of ribosome"/>
    <property type="evidence" value="ECO:0007669"/>
    <property type="project" value="InterPro"/>
</dbReference>
<dbReference type="GO" id="GO:1990904">
    <property type="term" value="C:ribonucleoprotein complex"/>
    <property type="evidence" value="ECO:0007669"/>
    <property type="project" value="UniProtKB-KW"/>
</dbReference>
<keyword evidence="3" id="KW-0687">Ribonucleoprotein</keyword>
<organism evidence="6 7">
    <name type="scientific">Colocasia esculenta</name>
    <name type="common">Wild taro</name>
    <name type="synonym">Arum esculentum</name>
    <dbReference type="NCBI Taxonomy" id="4460"/>
    <lineage>
        <taxon>Eukaryota</taxon>
        <taxon>Viridiplantae</taxon>
        <taxon>Streptophyta</taxon>
        <taxon>Embryophyta</taxon>
        <taxon>Tracheophyta</taxon>
        <taxon>Spermatophyta</taxon>
        <taxon>Magnoliopsida</taxon>
        <taxon>Liliopsida</taxon>
        <taxon>Araceae</taxon>
        <taxon>Aroideae</taxon>
        <taxon>Colocasieae</taxon>
        <taxon>Colocasia</taxon>
    </lineage>
</organism>
<evidence type="ECO:0000313" key="7">
    <source>
        <dbReference type="Proteomes" id="UP000652761"/>
    </source>
</evidence>
<evidence type="ECO:0000256" key="1">
    <source>
        <dbReference type="ARBA" id="ARBA00022833"/>
    </source>
</evidence>
<dbReference type="GO" id="GO:0006412">
    <property type="term" value="P:translation"/>
    <property type="evidence" value="ECO:0007669"/>
    <property type="project" value="InterPro"/>
</dbReference>
<accession>A0A843WBX6</accession>
<evidence type="ECO:0000256" key="4">
    <source>
        <dbReference type="SAM" id="MobiDB-lite"/>
    </source>
</evidence>
<dbReference type="InterPro" id="IPR002906">
    <property type="entry name" value="Ribosomal_eS31"/>
</dbReference>
<feature type="region of interest" description="Disordered" evidence="4">
    <location>
        <begin position="143"/>
        <end position="168"/>
    </location>
</feature>
<evidence type="ECO:0000313" key="6">
    <source>
        <dbReference type="EMBL" id="MQM07129.1"/>
    </source>
</evidence>
<dbReference type="OrthoDB" id="1649877at2759"/>
<comment type="caution">
    <text evidence="6">The sequence shown here is derived from an EMBL/GenBank/DDBJ whole genome shotgun (WGS) entry which is preliminary data.</text>
</comment>
<name>A0A843WBX6_COLES</name>
<dbReference type="EMBL" id="NMUH01003802">
    <property type="protein sequence ID" value="MQM07129.1"/>
    <property type="molecule type" value="Genomic_DNA"/>
</dbReference>
<evidence type="ECO:0000259" key="5">
    <source>
        <dbReference type="SMART" id="SM01402"/>
    </source>
</evidence>
<gene>
    <name evidence="6" type="ORF">Taro_039964</name>
</gene>
<dbReference type="GO" id="GO:0005840">
    <property type="term" value="C:ribosome"/>
    <property type="evidence" value="ECO:0007669"/>
    <property type="project" value="UniProtKB-KW"/>
</dbReference>
<dbReference type="SMART" id="SM01402">
    <property type="entry name" value="Ribosomal_S27"/>
    <property type="match status" value="1"/>
</dbReference>
<sequence length="168" mass="19462">MKLRKECPNAECGAGTFMANHHDRHYCGKCGLTYVYGGKKQAERTPIVLWRRPFLILVEATGEVREESVHSDSVQPVIIFCVWILVEVQVQELVLVPVRVRMHLQANSFQDSDLLMQQLTLLLRVMYWNRSLILIQLAGKRVERPPKGSREEGKEDKRYQNCKNENNP</sequence>
<feature type="domain" description="Small ribosomal subunit protein eS31" evidence="5">
    <location>
        <begin position="1"/>
        <end position="33"/>
    </location>
</feature>
<proteinExistence type="predicted"/>
<dbReference type="Proteomes" id="UP000652761">
    <property type="component" value="Unassembled WGS sequence"/>
</dbReference>
<evidence type="ECO:0000256" key="2">
    <source>
        <dbReference type="ARBA" id="ARBA00022980"/>
    </source>
</evidence>
<dbReference type="SUPFAM" id="SSF57829">
    <property type="entry name" value="Zn-binding ribosomal proteins"/>
    <property type="match status" value="1"/>
</dbReference>
<keyword evidence="2" id="KW-0689">Ribosomal protein</keyword>
<protein>
    <recommendedName>
        <fullName evidence="5">Small ribosomal subunit protein eS31 domain-containing protein</fullName>
    </recommendedName>
</protein>
<evidence type="ECO:0000256" key="3">
    <source>
        <dbReference type="ARBA" id="ARBA00023274"/>
    </source>
</evidence>
<dbReference type="AlphaFoldDB" id="A0A843WBX6"/>
<dbReference type="Gene3D" id="6.20.50.180">
    <property type="match status" value="1"/>
</dbReference>
<keyword evidence="1" id="KW-0862">Zinc</keyword>
<keyword evidence="7" id="KW-1185">Reference proteome</keyword>
<feature type="compositionally biased region" description="Basic and acidic residues" evidence="4">
    <location>
        <begin position="143"/>
        <end position="159"/>
    </location>
</feature>